<keyword evidence="1" id="KW-0472">Membrane</keyword>
<keyword evidence="1" id="KW-0812">Transmembrane</keyword>
<feature type="transmembrane region" description="Helical" evidence="1">
    <location>
        <begin position="12"/>
        <end position="33"/>
    </location>
</feature>
<dbReference type="Pfam" id="PF07963">
    <property type="entry name" value="N_methyl"/>
    <property type="match status" value="1"/>
</dbReference>
<dbReference type="InterPro" id="IPR045584">
    <property type="entry name" value="Pilin-like"/>
</dbReference>
<organism evidence="3 4">
    <name type="scientific">Shewanella inventionis</name>
    <dbReference type="NCBI Taxonomy" id="1738770"/>
    <lineage>
        <taxon>Bacteria</taxon>
        <taxon>Pseudomonadati</taxon>
        <taxon>Pseudomonadota</taxon>
        <taxon>Gammaproteobacteria</taxon>
        <taxon>Alteromonadales</taxon>
        <taxon>Shewanellaceae</taxon>
        <taxon>Shewanella</taxon>
    </lineage>
</organism>
<dbReference type="RefSeq" id="WP_188740044.1">
    <property type="nucleotide sequence ID" value="NZ_BMII01000024.1"/>
</dbReference>
<dbReference type="Proteomes" id="UP000617555">
    <property type="component" value="Unassembled WGS sequence"/>
</dbReference>
<dbReference type="InterPro" id="IPR014911">
    <property type="entry name" value="PilS_N"/>
</dbReference>
<accession>A0ABQ1JGV4</accession>
<evidence type="ECO:0000313" key="3">
    <source>
        <dbReference type="EMBL" id="GGB66261.1"/>
    </source>
</evidence>
<gene>
    <name evidence="3" type="ORF">GCM10011607_28660</name>
</gene>
<name>A0ABQ1JGV4_9GAMM</name>
<comment type="caution">
    <text evidence="3">The sequence shown here is derived from an EMBL/GenBank/DDBJ whole genome shotgun (WGS) entry which is preliminary data.</text>
</comment>
<protein>
    <recommendedName>
        <fullName evidence="2">Type 4 secretion system PilS N-terminal domain-containing protein</fullName>
    </recommendedName>
</protein>
<evidence type="ECO:0000256" key="1">
    <source>
        <dbReference type="SAM" id="Phobius"/>
    </source>
</evidence>
<keyword evidence="4" id="KW-1185">Reference proteome</keyword>
<evidence type="ECO:0000313" key="4">
    <source>
        <dbReference type="Proteomes" id="UP000617555"/>
    </source>
</evidence>
<dbReference type="SUPFAM" id="SSF54523">
    <property type="entry name" value="Pili subunits"/>
    <property type="match status" value="1"/>
</dbReference>
<dbReference type="Pfam" id="PF08805">
    <property type="entry name" value="PilS"/>
    <property type="match status" value="1"/>
</dbReference>
<dbReference type="Gene3D" id="3.30.700.10">
    <property type="entry name" value="Glycoprotein, Type 4 Pilin"/>
    <property type="match status" value="1"/>
</dbReference>
<dbReference type="NCBIfam" id="TIGR02532">
    <property type="entry name" value="IV_pilin_GFxxxE"/>
    <property type="match status" value="1"/>
</dbReference>
<proteinExistence type="predicted"/>
<evidence type="ECO:0000259" key="2">
    <source>
        <dbReference type="Pfam" id="PF08805"/>
    </source>
</evidence>
<sequence>MFKSKLGKKQSGFTIMELIVALGIMGILMAIAAESFNDTSMAETHRVQNDIDRIAAQTVKYAAGGVFTGVSITLLCTDQYLDADICGSGNGTGANPWAGNYSVAASGTNRFIVTVTAVPTNVGPQVAKYYSKTARSSQYTSGSKQLALVFGT</sequence>
<dbReference type="EMBL" id="BMII01000024">
    <property type="protein sequence ID" value="GGB66261.1"/>
    <property type="molecule type" value="Genomic_DNA"/>
</dbReference>
<feature type="domain" description="Type 4 secretion system PilS N-terminal" evidence="2">
    <location>
        <begin position="43"/>
        <end position="134"/>
    </location>
</feature>
<dbReference type="InterPro" id="IPR012902">
    <property type="entry name" value="N_methyl_site"/>
</dbReference>
<keyword evidence="1" id="KW-1133">Transmembrane helix</keyword>
<reference evidence="4" key="1">
    <citation type="journal article" date="2019" name="Int. J. Syst. Evol. Microbiol.">
        <title>The Global Catalogue of Microorganisms (GCM) 10K type strain sequencing project: providing services to taxonomists for standard genome sequencing and annotation.</title>
        <authorList>
            <consortium name="The Broad Institute Genomics Platform"/>
            <consortium name="The Broad Institute Genome Sequencing Center for Infectious Disease"/>
            <person name="Wu L."/>
            <person name="Ma J."/>
        </authorList>
    </citation>
    <scope>NUCLEOTIDE SEQUENCE [LARGE SCALE GENOMIC DNA]</scope>
    <source>
        <strain evidence="4">CGMCC 1.15339</strain>
    </source>
</reference>